<dbReference type="EMBL" id="JAMQBK010000079">
    <property type="protein sequence ID" value="MCM2374125.1"/>
    <property type="molecule type" value="Genomic_DNA"/>
</dbReference>
<dbReference type="Proteomes" id="UP001202961">
    <property type="component" value="Unassembled WGS sequence"/>
</dbReference>
<evidence type="ECO:0000259" key="1">
    <source>
        <dbReference type="PROSITE" id="PS50837"/>
    </source>
</evidence>
<dbReference type="PROSITE" id="PS50837">
    <property type="entry name" value="NACHT"/>
    <property type="match status" value="1"/>
</dbReference>
<reference evidence="2 3" key="1">
    <citation type="journal article" date="2022" name="Syst. Appl. Microbiol.">
        <title>Rhodopirellula aestuarii sp. nov., a novel member of the genus Rhodopirellula isolated from brackish sediments collected in the Tagus River estuary, Portugal.</title>
        <authorList>
            <person name="Vitorino I.R."/>
            <person name="Klimek D."/>
            <person name="Calusinska M."/>
            <person name="Lobo-da-Cunha A."/>
            <person name="Vasconcelos V."/>
            <person name="Lage O.M."/>
        </authorList>
    </citation>
    <scope>NUCLEOTIDE SEQUENCE [LARGE SCALE GENOMIC DNA]</scope>
    <source>
        <strain evidence="2 3">ICT_H3.1</strain>
    </source>
</reference>
<comment type="caution">
    <text evidence="2">The sequence shown here is derived from an EMBL/GenBank/DDBJ whole genome shotgun (WGS) entry which is preliminary data.</text>
</comment>
<dbReference type="SUPFAM" id="SSF52540">
    <property type="entry name" value="P-loop containing nucleoside triphosphate hydrolases"/>
    <property type="match status" value="1"/>
</dbReference>
<keyword evidence="3" id="KW-1185">Reference proteome</keyword>
<feature type="domain" description="NACHT" evidence="1">
    <location>
        <begin position="205"/>
        <end position="301"/>
    </location>
</feature>
<dbReference type="Gene3D" id="3.40.50.300">
    <property type="entry name" value="P-loop containing nucleotide triphosphate hydrolases"/>
    <property type="match status" value="1"/>
</dbReference>
<dbReference type="PANTHER" id="PTHR46844">
    <property type="entry name" value="SLR5058 PROTEIN"/>
    <property type="match status" value="1"/>
</dbReference>
<dbReference type="PANTHER" id="PTHR46844:SF1">
    <property type="entry name" value="SLR5058 PROTEIN"/>
    <property type="match status" value="1"/>
</dbReference>
<dbReference type="InterPro" id="IPR027417">
    <property type="entry name" value="P-loop_NTPase"/>
</dbReference>
<proteinExistence type="predicted"/>
<organism evidence="2 3">
    <name type="scientific">Aporhodopirellula aestuarii</name>
    <dbReference type="NCBI Taxonomy" id="2950107"/>
    <lineage>
        <taxon>Bacteria</taxon>
        <taxon>Pseudomonadati</taxon>
        <taxon>Planctomycetota</taxon>
        <taxon>Planctomycetia</taxon>
        <taxon>Pirellulales</taxon>
        <taxon>Pirellulaceae</taxon>
        <taxon>Aporhodopirellula</taxon>
    </lineage>
</organism>
<dbReference type="SUPFAM" id="SSF48371">
    <property type="entry name" value="ARM repeat"/>
    <property type="match status" value="1"/>
</dbReference>
<dbReference type="SMART" id="SM00382">
    <property type="entry name" value="AAA"/>
    <property type="match status" value="1"/>
</dbReference>
<gene>
    <name evidence="2" type="ORF">NB063_26215</name>
</gene>
<name>A0ABT0UCB7_9BACT</name>
<dbReference type="Pfam" id="PF05729">
    <property type="entry name" value="NACHT"/>
    <property type="match status" value="1"/>
</dbReference>
<dbReference type="RefSeq" id="WP_250932009.1">
    <property type="nucleotide sequence ID" value="NZ_JAMQBK010000079.1"/>
</dbReference>
<evidence type="ECO:0000313" key="2">
    <source>
        <dbReference type="EMBL" id="MCM2374125.1"/>
    </source>
</evidence>
<evidence type="ECO:0000313" key="3">
    <source>
        <dbReference type="Proteomes" id="UP001202961"/>
    </source>
</evidence>
<dbReference type="InterPro" id="IPR003593">
    <property type="entry name" value="AAA+_ATPase"/>
</dbReference>
<protein>
    <submittedName>
        <fullName evidence="2">NACHT domain-containing protein</fullName>
    </submittedName>
</protein>
<dbReference type="InterPro" id="IPR007111">
    <property type="entry name" value="NACHT_NTPase"/>
</dbReference>
<dbReference type="InterPro" id="IPR016024">
    <property type="entry name" value="ARM-type_fold"/>
</dbReference>
<sequence length="1123" mass="126862">MTTDRTSVLRQAFLFLAGVESGTSPSWQGPDEPAALRDRVECLAILLDVVPDRCRDEIDAIAACWSEQFAAAQPPTVEALRSSARAYLRKKFARRSAVEVHAAIARFLGGESSAASSASEHKTPSRLSTDLSLKRHLEDGIKRWLEQLCTSRRWTHLPSSVPGELAVPLERMYVELFVREEIEGADPKCPRPRVAASTVLSRTFRRSVLIGGPGSGKTTLIQWLAAEVTRGRVRDFDIPIVVDLGAYALALEEHPDRSIFEYFFNTLDQPRLDASLAAEGLRELASEQTRCVLLLDGWDEVPESLRSIIAERIEDESRNCVTLTTSRPAGLPRLLCGERQVGVYRLDSLMPEESETLIGNLLRSRFPDRSVRAIIGVLESTSELRELTTNPYLLAMLVMYLADHADHTQRINMGTVLQQIVAWIRKRENSKPGTCSTMSTEHVRAISRMAYDTWFKSRSGGDIYFGCDLEWRVEKVGLTEAPILRSRFLNRADTVVDEYRFLHNSFQKFFVALHVIEELSETEQVAFFDQSILSASQFAILQYAAALPGAFREVCYRSAERWFGQDDRYHQVTIRLAQIAIVAGWKHDQSRSLIAAICDRLLRAVLRRPPSPMRVRLIKTLADLDAHFLLRAASVRQDFDVPTLRMVVRHTPFDLVCEYGLNEWISEHTDRCDDLSGADHCSAENAKACSLLAPHERDRLLRRVALTDPSHPDMLALLKSLEGQPFYYGASVVASIACLADLGSRVRAAAIEALVSTPVRGPVESLANLANLPQKSLVANALLRLSADRSVWLDRKWLERMIVKDANVRDRRLALEAYCQNVSRRSYEEMQRKQRFLSRLTLNALLQSDRVTLDAIASVVRRRPRIGTDFLADPCVMEELMRYMERFIRQKNPPDEECLVSAISLCGEGSSPSDLLQWKTLFGELLSASRDGSDRVWSRHLEMLVQHLGERLAVWDASQLLQHDCECDRVAAVLQSASLRFQWLVFADHIVNAEGVQIASRVGDPLSSVRFSTPEAITEIAQQLPPRQRSDFLSYWHVISESGNSQDFSDRETIHRVICTVMESDHETSLGESLFACYGNRKPPRFSTWKKNLTRVVERYRHDPELLAHLHQIGLGTKKVKPR</sequence>
<accession>A0ABT0UCB7</accession>